<keyword evidence="4 6" id="KW-0472">Membrane</keyword>
<organism evidence="8 9">
    <name type="scientific">Xylanimonas allomyrinae</name>
    <dbReference type="NCBI Taxonomy" id="2509459"/>
    <lineage>
        <taxon>Bacteria</taxon>
        <taxon>Bacillati</taxon>
        <taxon>Actinomycetota</taxon>
        <taxon>Actinomycetes</taxon>
        <taxon>Micrococcales</taxon>
        <taxon>Promicromonosporaceae</taxon>
        <taxon>Xylanimonas</taxon>
    </lineage>
</organism>
<feature type="compositionally biased region" description="Pro residues" evidence="5">
    <location>
        <begin position="149"/>
        <end position="159"/>
    </location>
</feature>
<comment type="subcellular location">
    <subcellularLocation>
        <location evidence="1">Membrane</location>
        <topology evidence="1">Multi-pass membrane protein</topology>
    </subcellularLocation>
</comment>
<keyword evidence="3 6" id="KW-1133">Transmembrane helix</keyword>
<sequence length="252" mass="25267">MSTPTTRPATAGARLAAFTLDAVAVTALGAGVGIAASSAVLGLLVAVEACVALLVWEARTGLTVGNAALGLRTVQDGAPCSPGTGRELARFVVLATGALVAGAGAWVVAASGAFDATRRGRTWADKAAGTAVLVVARRAQAAGAGALPHPLPRPPPPHPARSARSCPPGAPRRHRSARLQVARSPTGTSGSRRRPCSLRPPGTRSPRTSSARSPTPRCTATSRSPWLGPGARAPHRSCSRSTPGSASTCHGA</sequence>
<evidence type="ECO:0000313" key="8">
    <source>
        <dbReference type="EMBL" id="QAY62181.1"/>
    </source>
</evidence>
<evidence type="ECO:0000256" key="3">
    <source>
        <dbReference type="ARBA" id="ARBA00022989"/>
    </source>
</evidence>
<feature type="compositionally biased region" description="Low complexity" evidence="5">
    <location>
        <begin position="197"/>
        <end position="217"/>
    </location>
</feature>
<keyword evidence="2 6" id="KW-0812">Transmembrane</keyword>
<evidence type="ECO:0000256" key="5">
    <source>
        <dbReference type="SAM" id="MobiDB-lite"/>
    </source>
</evidence>
<evidence type="ECO:0000259" key="7">
    <source>
        <dbReference type="Pfam" id="PF06271"/>
    </source>
</evidence>
<evidence type="ECO:0000256" key="2">
    <source>
        <dbReference type="ARBA" id="ARBA00022692"/>
    </source>
</evidence>
<dbReference type="Proteomes" id="UP000291758">
    <property type="component" value="Chromosome"/>
</dbReference>
<keyword evidence="9" id="KW-1185">Reference proteome</keyword>
<accession>A0A4V0YDX0</accession>
<dbReference type="OrthoDB" id="4625746at2"/>
<evidence type="ECO:0000256" key="6">
    <source>
        <dbReference type="SAM" id="Phobius"/>
    </source>
</evidence>
<dbReference type="AlphaFoldDB" id="A0A4V0YDX0"/>
<feature type="transmembrane region" description="Helical" evidence="6">
    <location>
        <begin position="12"/>
        <end position="32"/>
    </location>
</feature>
<evidence type="ECO:0000256" key="4">
    <source>
        <dbReference type="ARBA" id="ARBA00023136"/>
    </source>
</evidence>
<dbReference type="GO" id="GO:0016020">
    <property type="term" value="C:membrane"/>
    <property type="evidence" value="ECO:0007669"/>
    <property type="project" value="UniProtKB-SubCell"/>
</dbReference>
<dbReference type="InterPro" id="IPR010432">
    <property type="entry name" value="RDD"/>
</dbReference>
<evidence type="ECO:0000256" key="1">
    <source>
        <dbReference type="ARBA" id="ARBA00004141"/>
    </source>
</evidence>
<name>A0A4V0YDX0_9MICO</name>
<gene>
    <name evidence="8" type="ORF">ET495_01575</name>
</gene>
<feature type="region of interest" description="Disordered" evidence="5">
    <location>
        <begin position="144"/>
        <end position="252"/>
    </location>
</feature>
<feature type="domain" description="RDD" evidence="7">
    <location>
        <begin position="9"/>
        <end position="129"/>
    </location>
</feature>
<feature type="transmembrane region" description="Helical" evidence="6">
    <location>
        <begin position="39"/>
        <end position="56"/>
    </location>
</feature>
<dbReference type="Pfam" id="PF06271">
    <property type="entry name" value="RDD"/>
    <property type="match status" value="1"/>
</dbReference>
<proteinExistence type="predicted"/>
<protein>
    <recommendedName>
        <fullName evidence="7">RDD domain-containing protein</fullName>
    </recommendedName>
</protein>
<feature type="compositionally biased region" description="Polar residues" evidence="5">
    <location>
        <begin position="239"/>
        <end position="252"/>
    </location>
</feature>
<reference evidence="8 9" key="1">
    <citation type="submission" date="2019-01" db="EMBL/GenBank/DDBJ databases">
        <title>Genome sequencing of strain 2JSPR-7.</title>
        <authorList>
            <person name="Heo J."/>
            <person name="Kim S.-J."/>
            <person name="Kim J.-S."/>
            <person name="Hong S.-B."/>
            <person name="Kwon S.-W."/>
        </authorList>
    </citation>
    <scope>NUCLEOTIDE SEQUENCE [LARGE SCALE GENOMIC DNA]</scope>
    <source>
        <strain evidence="8 9">2JSPR-7</strain>
    </source>
</reference>
<dbReference type="KEGG" id="xyl:ET495_01575"/>
<evidence type="ECO:0000313" key="9">
    <source>
        <dbReference type="Proteomes" id="UP000291758"/>
    </source>
</evidence>
<feature type="transmembrane region" description="Helical" evidence="6">
    <location>
        <begin position="91"/>
        <end position="114"/>
    </location>
</feature>
<dbReference type="EMBL" id="CP035495">
    <property type="protein sequence ID" value="QAY62181.1"/>
    <property type="molecule type" value="Genomic_DNA"/>
</dbReference>